<evidence type="ECO:0000313" key="2">
    <source>
        <dbReference type="Proteomes" id="UP000194968"/>
    </source>
</evidence>
<accession>A0A242NX69</accession>
<organism evidence="1 2">
    <name type="scientific">Gilliamella apis</name>
    <dbReference type="NCBI Taxonomy" id="1970738"/>
    <lineage>
        <taxon>Bacteria</taxon>
        <taxon>Pseudomonadati</taxon>
        <taxon>Pseudomonadota</taxon>
        <taxon>Gammaproteobacteria</taxon>
        <taxon>Orbales</taxon>
        <taxon>Orbaceae</taxon>
        <taxon>Gilliamella</taxon>
    </lineage>
</organism>
<proteinExistence type="predicted"/>
<dbReference type="RefSeq" id="WP_086319985.1">
    <property type="nucleotide sequence ID" value="NZ_CAMLFL010000005.1"/>
</dbReference>
<dbReference type="OrthoDB" id="7065346at2"/>
<dbReference type="EMBL" id="NASK01000069">
    <property type="protein sequence ID" value="OTQ52766.1"/>
    <property type="molecule type" value="Genomic_DNA"/>
</dbReference>
<gene>
    <name evidence="1" type="ORF">B6D06_01625</name>
</gene>
<evidence type="ECO:0000313" key="1">
    <source>
        <dbReference type="EMBL" id="OTQ52766.1"/>
    </source>
</evidence>
<dbReference type="AlphaFoldDB" id="A0A242NX69"/>
<name>A0A242NX69_9GAMM</name>
<evidence type="ECO:0008006" key="3">
    <source>
        <dbReference type="Google" id="ProtNLM"/>
    </source>
</evidence>
<sequence length="152" mass="18067">MRILGYSFSLLATVILLSGCIYGDIDKRMRYFVTTEATRYCEANHYSYCEIYAQCYRDFLEQMPARAYSLSAFWGMSRDYLDDKEAPKEMDNIYAQIKDNEKKGREDLSLDYSYLLFPHNRCSSIINAKQYDISNYQEAIDKWIKSYKLYNE</sequence>
<dbReference type="Proteomes" id="UP000194968">
    <property type="component" value="Unassembled WGS sequence"/>
</dbReference>
<reference evidence="1 2" key="1">
    <citation type="submission" date="2017-03" db="EMBL/GenBank/DDBJ databases">
        <title>Comparative genomics of honeybee gut symbionts reveal geographically distinct and subgroup specific antibiotic resistance.</title>
        <authorList>
            <person name="Ludvigsen J."/>
            <person name="Porcellato D."/>
            <person name="Labee-Lund T.M."/>
            <person name="Amdam G.V."/>
            <person name="Rudi K."/>
        </authorList>
    </citation>
    <scope>NUCLEOTIDE SEQUENCE [LARGE SCALE GENOMIC DNA]</scope>
    <source>
        <strain evidence="1 2">A-4-12</strain>
    </source>
</reference>
<protein>
    <recommendedName>
        <fullName evidence="3">Lipoprotein</fullName>
    </recommendedName>
</protein>
<dbReference type="PROSITE" id="PS51257">
    <property type="entry name" value="PROKAR_LIPOPROTEIN"/>
    <property type="match status" value="1"/>
</dbReference>
<comment type="caution">
    <text evidence="1">The sequence shown here is derived from an EMBL/GenBank/DDBJ whole genome shotgun (WGS) entry which is preliminary data.</text>
</comment>